<protein>
    <submittedName>
        <fullName evidence="10">Peroxisomal biogenesis factor 11-domain-containing protein</fullName>
    </submittedName>
</protein>
<reference evidence="10" key="1">
    <citation type="journal article" date="2023" name="Mol. Phylogenet. Evol.">
        <title>Genome-scale phylogeny and comparative genomics of the fungal order Sordariales.</title>
        <authorList>
            <person name="Hensen N."/>
            <person name="Bonometti L."/>
            <person name="Westerberg I."/>
            <person name="Brannstrom I.O."/>
            <person name="Guillou S."/>
            <person name="Cros-Aarteil S."/>
            <person name="Calhoun S."/>
            <person name="Haridas S."/>
            <person name="Kuo A."/>
            <person name="Mondo S."/>
            <person name="Pangilinan J."/>
            <person name="Riley R."/>
            <person name="LaButti K."/>
            <person name="Andreopoulos B."/>
            <person name="Lipzen A."/>
            <person name="Chen C."/>
            <person name="Yan M."/>
            <person name="Daum C."/>
            <person name="Ng V."/>
            <person name="Clum A."/>
            <person name="Steindorff A."/>
            <person name="Ohm R.A."/>
            <person name="Martin F."/>
            <person name="Silar P."/>
            <person name="Natvig D.O."/>
            <person name="Lalanne C."/>
            <person name="Gautier V."/>
            <person name="Ament-Velasquez S.L."/>
            <person name="Kruys A."/>
            <person name="Hutchinson M.I."/>
            <person name="Powell A.J."/>
            <person name="Barry K."/>
            <person name="Miller A.N."/>
            <person name="Grigoriev I.V."/>
            <person name="Debuchy R."/>
            <person name="Gladieux P."/>
            <person name="Hiltunen Thoren M."/>
            <person name="Johannesson H."/>
        </authorList>
    </citation>
    <scope>NUCLEOTIDE SEQUENCE</scope>
    <source>
        <strain evidence="10">CBS 990.96</strain>
    </source>
</reference>
<evidence type="ECO:0000256" key="4">
    <source>
        <dbReference type="ARBA" id="ARBA00023140"/>
    </source>
</evidence>
<organism evidence="10 11">
    <name type="scientific">Podospora fimiseda</name>
    <dbReference type="NCBI Taxonomy" id="252190"/>
    <lineage>
        <taxon>Eukaryota</taxon>
        <taxon>Fungi</taxon>
        <taxon>Dikarya</taxon>
        <taxon>Ascomycota</taxon>
        <taxon>Pezizomycotina</taxon>
        <taxon>Sordariomycetes</taxon>
        <taxon>Sordariomycetidae</taxon>
        <taxon>Sordariales</taxon>
        <taxon>Podosporaceae</taxon>
        <taxon>Podospora</taxon>
    </lineage>
</organism>
<proteinExistence type="inferred from homology"/>
<keyword evidence="2 6" id="KW-0808">Transferase</keyword>
<gene>
    <name evidence="10" type="ORF">QBC38DRAFT_534538</name>
</gene>
<comment type="similarity">
    <text evidence="1 6">Belongs to the thiolase-like superfamily. Chalcone/stilbene synthases family.</text>
</comment>
<comment type="caution">
    <text evidence="10">The sequence shown here is derived from an EMBL/GenBank/DDBJ whole genome shotgun (WGS) entry which is preliminary data.</text>
</comment>
<keyword evidence="3" id="KW-0472">Membrane</keyword>
<dbReference type="PANTHER" id="PTHR11877:SF46">
    <property type="entry name" value="TYPE III POLYKETIDE SYNTHASE A"/>
    <property type="match status" value="1"/>
</dbReference>
<feature type="compositionally biased region" description="Basic and acidic residues" evidence="7">
    <location>
        <begin position="660"/>
        <end position="670"/>
    </location>
</feature>
<evidence type="ECO:0000256" key="6">
    <source>
        <dbReference type="RuleBase" id="RU003633"/>
    </source>
</evidence>
<dbReference type="Pfam" id="PF02797">
    <property type="entry name" value="Chal_sti_synt_C"/>
    <property type="match status" value="1"/>
</dbReference>
<keyword evidence="6" id="KW-0012">Acyltransferase</keyword>
<feature type="domain" description="Chalcone/stilbene synthase C-terminal" evidence="9">
    <location>
        <begin position="491"/>
        <end position="640"/>
    </location>
</feature>
<feature type="region of interest" description="Disordered" evidence="7">
    <location>
        <begin position="645"/>
        <end position="687"/>
    </location>
</feature>
<dbReference type="Gene3D" id="3.40.47.10">
    <property type="match status" value="2"/>
</dbReference>
<dbReference type="GO" id="GO:0016559">
    <property type="term" value="P:peroxisome fission"/>
    <property type="evidence" value="ECO:0007669"/>
    <property type="project" value="InterPro"/>
</dbReference>
<dbReference type="GO" id="GO:0030639">
    <property type="term" value="P:polyketide biosynthetic process"/>
    <property type="evidence" value="ECO:0007669"/>
    <property type="project" value="TreeGrafter"/>
</dbReference>
<dbReference type="InterPro" id="IPR001099">
    <property type="entry name" value="Chalcone/stilbene_synt_N"/>
</dbReference>
<dbReference type="CDD" id="cd00831">
    <property type="entry name" value="CHS_like"/>
    <property type="match status" value="1"/>
</dbReference>
<dbReference type="InterPro" id="IPR016039">
    <property type="entry name" value="Thiolase-like"/>
</dbReference>
<reference evidence="10" key="2">
    <citation type="submission" date="2023-05" db="EMBL/GenBank/DDBJ databases">
        <authorList>
            <consortium name="Lawrence Berkeley National Laboratory"/>
            <person name="Steindorff A."/>
            <person name="Hensen N."/>
            <person name="Bonometti L."/>
            <person name="Westerberg I."/>
            <person name="Brannstrom I.O."/>
            <person name="Guillou S."/>
            <person name="Cros-Aarteil S."/>
            <person name="Calhoun S."/>
            <person name="Haridas S."/>
            <person name="Kuo A."/>
            <person name="Mondo S."/>
            <person name="Pangilinan J."/>
            <person name="Riley R."/>
            <person name="Labutti K."/>
            <person name="Andreopoulos B."/>
            <person name="Lipzen A."/>
            <person name="Chen C."/>
            <person name="Yanf M."/>
            <person name="Daum C."/>
            <person name="Ng V."/>
            <person name="Clum A."/>
            <person name="Ohm R."/>
            <person name="Martin F."/>
            <person name="Silar P."/>
            <person name="Natvig D."/>
            <person name="Lalanne C."/>
            <person name="Gautier V."/>
            <person name="Ament-Velasquez S.L."/>
            <person name="Kruys A."/>
            <person name="Hutchinson M.I."/>
            <person name="Powell A.J."/>
            <person name="Barry K."/>
            <person name="Miller A.N."/>
            <person name="Grigoriev I.V."/>
            <person name="Debuchy R."/>
            <person name="Gladieux P."/>
            <person name="Thoren M.H."/>
            <person name="Johannesson H."/>
        </authorList>
    </citation>
    <scope>NUCLEOTIDE SEQUENCE</scope>
    <source>
        <strain evidence="10">CBS 990.96</strain>
    </source>
</reference>
<dbReference type="SUPFAM" id="SSF53901">
    <property type="entry name" value="Thiolase-like"/>
    <property type="match status" value="2"/>
</dbReference>
<evidence type="ECO:0000256" key="3">
    <source>
        <dbReference type="ARBA" id="ARBA00023136"/>
    </source>
</evidence>
<comment type="subcellular location">
    <subcellularLocation>
        <location evidence="5">Peroxisome membrane</location>
    </subcellularLocation>
</comment>
<name>A0AAN7BW75_9PEZI</name>
<dbReference type="AlphaFoldDB" id="A0AAN7BW75"/>
<evidence type="ECO:0000313" key="10">
    <source>
        <dbReference type="EMBL" id="KAK4230123.1"/>
    </source>
</evidence>
<dbReference type="Proteomes" id="UP001301958">
    <property type="component" value="Unassembled WGS sequence"/>
</dbReference>
<dbReference type="Pfam" id="PF05648">
    <property type="entry name" value="PEX11"/>
    <property type="match status" value="1"/>
</dbReference>
<evidence type="ECO:0000256" key="2">
    <source>
        <dbReference type="ARBA" id="ARBA00022679"/>
    </source>
</evidence>
<evidence type="ECO:0000256" key="5">
    <source>
        <dbReference type="ARBA" id="ARBA00046271"/>
    </source>
</evidence>
<keyword evidence="11" id="KW-1185">Reference proteome</keyword>
<dbReference type="GO" id="GO:0016747">
    <property type="term" value="F:acyltransferase activity, transferring groups other than amino-acyl groups"/>
    <property type="evidence" value="ECO:0007669"/>
    <property type="project" value="InterPro"/>
</dbReference>
<dbReference type="EMBL" id="MU865301">
    <property type="protein sequence ID" value="KAK4230123.1"/>
    <property type="molecule type" value="Genomic_DNA"/>
</dbReference>
<dbReference type="Pfam" id="PF00195">
    <property type="entry name" value="Chal_sti_synt_N"/>
    <property type="match status" value="1"/>
</dbReference>
<evidence type="ECO:0000259" key="9">
    <source>
        <dbReference type="Pfam" id="PF02797"/>
    </source>
</evidence>
<evidence type="ECO:0000313" key="11">
    <source>
        <dbReference type="Proteomes" id="UP001301958"/>
    </source>
</evidence>
<keyword evidence="4" id="KW-0576">Peroxisome</keyword>
<dbReference type="GO" id="GO:0005778">
    <property type="term" value="C:peroxisomal membrane"/>
    <property type="evidence" value="ECO:0007669"/>
    <property type="project" value="UniProtKB-SubCell"/>
</dbReference>
<accession>A0AAN7BW75</accession>
<dbReference type="InterPro" id="IPR008733">
    <property type="entry name" value="PEX11"/>
</dbReference>
<evidence type="ECO:0000259" key="8">
    <source>
        <dbReference type="Pfam" id="PF00195"/>
    </source>
</evidence>
<sequence length="687" mass="74587">MVADTLIYHPAVSHYLKFVATTVGRDKLLRTLQYFARFYAWYLLRTNKPQSSISPWEQMKKQFGLVRKVLRAGKNVEHFKAAALAADNNTMDPVLKYMAVGRQLGYAGYLSMDLLTLLDATGIKKSVHAKKLQTEAFRFWAVGIACSIVAQVYTLYGLKEREKKIDKKEGEGVVSAKTIAKERAASQLQLTSDLCDITVPLSALNWVGFDDGFVGLAGTVSSLIGVYTHSLWVRSVPHSSIIPSSHPAPSLPTSDPKDLGLSILGLGVQYPPHSLSSNALEVLAKKYHPDSPAMQKVLAINRYTGIDSRSSIGTPDHPLVNKPSPPTIAELHQTFFSDGIPLAVTACQKALSEAHLLPSAITHMVSTTCTDSSNPGYDHYVAKSLDLPQTTQKVLLHGVGCAGGLTALRTAANLCLGNSFRGLPARILVLALEVSTTMVRSELESIAQLQQTRIGVCLFSDCASAVVLSNNIQASDSEPLPPPIYSLLSYHHDMIPDTEEDLGFDIDPLGWKVILSPRVPSLTKSILLPSYKTLISSSPKLPEEYAEPKDFDWAMHPGGATILTGAESALGITPQHMRASYATYVNNGNSSSATIFSVLDRLRKKEMDGEGMTPDERGAKEMIVAAAFGPGICVEMCLLKRNLDSSQLSRKGMETPPESSDERSEGGEREGEGEEFISQALESVELD</sequence>
<dbReference type="InterPro" id="IPR012328">
    <property type="entry name" value="Chalcone/stilbene_synt_C"/>
</dbReference>
<evidence type="ECO:0000256" key="7">
    <source>
        <dbReference type="SAM" id="MobiDB-lite"/>
    </source>
</evidence>
<dbReference type="InterPro" id="IPR011141">
    <property type="entry name" value="Polyketide_synthase_type-III"/>
</dbReference>
<dbReference type="PANTHER" id="PTHR11877">
    <property type="entry name" value="HYDROXYMETHYLGLUTARYL-COA SYNTHASE"/>
    <property type="match status" value="1"/>
</dbReference>
<feature type="domain" description="Chalcone/stilbene synthase N-terminal" evidence="8">
    <location>
        <begin position="316"/>
        <end position="469"/>
    </location>
</feature>
<evidence type="ECO:0000256" key="1">
    <source>
        <dbReference type="ARBA" id="ARBA00005531"/>
    </source>
</evidence>